<dbReference type="GO" id="GO:0008643">
    <property type="term" value="P:carbohydrate transport"/>
    <property type="evidence" value="ECO:0000318"/>
    <property type="project" value="GO_Central"/>
</dbReference>
<feature type="transmembrane region" description="Helical" evidence="1">
    <location>
        <begin position="48"/>
        <end position="69"/>
    </location>
</feature>
<sequence>MVDAEQVQLIFGVIGNITNFGLLAYHIPRYIKVVNDGSVGNMQPDFPMVNLLYCAICFMYGLHDDTILLRIVHAQGLDSKLKFLGVTCVIFNIMTAIVAESVKLMPFSLVLFGFINSIVWMAYSLIYKINIYLFCDWRFLEHKVKTCKVKSA</sequence>
<gene>
    <name evidence="2" type="primary">BnaCnng49080D</name>
    <name evidence="2" type="ORF">GSBRNA2T00051011001</name>
</gene>
<name>A0A078JHE6_BRANA</name>
<reference evidence="2 3" key="1">
    <citation type="journal article" date="2014" name="Science">
        <title>Plant genetics. Early allopolyploid evolution in the post-Neolithic Brassica napus oilseed genome.</title>
        <authorList>
            <person name="Chalhoub B."/>
            <person name="Denoeud F."/>
            <person name="Liu S."/>
            <person name="Parkin I.A."/>
            <person name="Tang H."/>
            <person name="Wang X."/>
            <person name="Chiquet J."/>
            <person name="Belcram H."/>
            <person name="Tong C."/>
            <person name="Samans B."/>
            <person name="Correa M."/>
            <person name="Da Silva C."/>
            <person name="Just J."/>
            <person name="Falentin C."/>
            <person name="Koh C.S."/>
            <person name="Le Clainche I."/>
            <person name="Bernard M."/>
            <person name="Bento P."/>
            <person name="Noel B."/>
            <person name="Labadie K."/>
            <person name="Alberti A."/>
            <person name="Charles M."/>
            <person name="Arnaud D."/>
            <person name="Guo H."/>
            <person name="Daviaud C."/>
            <person name="Alamery S."/>
            <person name="Jabbari K."/>
            <person name="Zhao M."/>
            <person name="Edger P.P."/>
            <person name="Chelaifa H."/>
            <person name="Tack D."/>
            <person name="Lassalle G."/>
            <person name="Mestiri I."/>
            <person name="Schnel N."/>
            <person name="Le Paslier M.C."/>
            <person name="Fan G."/>
            <person name="Renault V."/>
            <person name="Bayer P.E."/>
            <person name="Golicz A.A."/>
            <person name="Manoli S."/>
            <person name="Lee T.H."/>
            <person name="Thi V.H."/>
            <person name="Chalabi S."/>
            <person name="Hu Q."/>
            <person name="Fan C."/>
            <person name="Tollenaere R."/>
            <person name="Lu Y."/>
            <person name="Battail C."/>
            <person name="Shen J."/>
            <person name="Sidebottom C.H."/>
            <person name="Wang X."/>
            <person name="Canaguier A."/>
            <person name="Chauveau A."/>
            <person name="Berard A."/>
            <person name="Deniot G."/>
            <person name="Guan M."/>
            <person name="Liu Z."/>
            <person name="Sun F."/>
            <person name="Lim Y.P."/>
            <person name="Lyons E."/>
            <person name="Town C.D."/>
            <person name="Bancroft I."/>
            <person name="Wang X."/>
            <person name="Meng J."/>
            <person name="Ma J."/>
            <person name="Pires J.C."/>
            <person name="King G.J."/>
            <person name="Brunel D."/>
            <person name="Delourme R."/>
            <person name="Renard M."/>
            <person name="Aury J.M."/>
            <person name="Adams K.L."/>
            <person name="Batley J."/>
            <person name="Snowdon R.J."/>
            <person name="Tost J."/>
            <person name="Edwards D."/>
            <person name="Zhou Y."/>
            <person name="Hua W."/>
            <person name="Sharpe A.G."/>
            <person name="Paterson A.H."/>
            <person name="Guan C."/>
            <person name="Wincker P."/>
        </authorList>
    </citation>
    <scope>NUCLEOTIDE SEQUENCE [LARGE SCALE GENOMIC DNA]</scope>
    <source>
        <strain evidence="3">cv. Darmor-bzh</strain>
    </source>
</reference>
<dbReference type="Proteomes" id="UP000028999">
    <property type="component" value="Unassembled WGS sequence"/>
</dbReference>
<feature type="transmembrane region" description="Helical" evidence="1">
    <location>
        <begin position="81"/>
        <end position="99"/>
    </location>
</feature>
<dbReference type="Gramene" id="CDY65920">
    <property type="protein sequence ID" value="CDY65920"/>
    <property type="gene ID" value="GSBRNA2T00051011001"/>
</dbReference>
<keyword evidence="1" id="KW-0472">Membrane</keyword>
<keyword evidence="1" id="KW-1133">Transmembrane helix</keyword>
<keyword evidence="3" id="KW-1185">Reference proteome</keyword>
<feature type="transmembrane region" description="Helical" evidence="1">
    <location>
        <begin position="7"/>
        <end position="28"/>
    </location>
</feature>
<dbReference type="GO" id="GO:0016020">
    <property type="term" value="C:membrane"/>
    <property type="evidence" value="ECO:0000318"/>
    <property type="project" value="GO_Central"/>
</dbReference>
<accession>A0A078JHE6</accession>
<dbReference type="AlphaFoldDB" id="A0A078JHE6"/>
<organism evidence="2 3">
    <name type="scientific">Brassica napus</name>
    <name type="common">Rape</name>
    <dbReference type="NCBI Taxonomy" id="3708"/>
    <lineage>
        <taxon>Eukaryota</taxon>
        <taxon>Viridiplantae</taxon>
        <taxon>Streptophyta</taxon>
        <taxon>Embryophyta</taxon>
        <taxon>Tracheophyta</taxon>
        <taxon>Spermatophyta</taxon>
        <taxon>Magnoliopsida</taxon>
        <taxon>eudicotyledons</taxon>
        <taxon>Gunneridae</taxon>
        <taxon>Pentapetalae</taxon>
        <taxon>rosids</taxon>
        <taxon>malvids</taxon>
        <taxon>Brassicales</taxon>
        <taxon>Brassicaceae</taxon>
        <taxon>Brassiceae</taxon>
        <taxon>Brassica</taxon>
    </lineage>
</organism>
<proteinExistence type="predicted"/>
<feature type="transmembrane region" description="Helical" evidence="1">
    <location>
        <begin position="105"/>
        <end position="126"/>
    </location>
</feature>
<evidence type="ECO:0000256" key="1">
    <source>
        <dbReference type="SAM" id="Phobius"/>
    </source>
</evidence>
<protein>
    <submittedName>
        <fullName evidence="2">BnaCnng49080D protein</fullName>
    </submittedName>
</protein>
<dbReference type="GO" id="GO:0051119">
    <property type="term" value="F:sugar transmembrane transporter activity"/>
    <property type="evidence" value="ECO:0000318"/>
    <property type="project" value="GO_Central"/>
</dbReference>
<dbReference type="EMBL" id="LK035002">
    <property type="protein sequence ID" value="CDY65920.1"/>
    <property type="molecule type" value="Genomic_DNA"/>
</dbReference>
<dbReference type="Gene3D" id="1.20.1280.290">
    <property type="match status" value="1"/>
</dbReference>
<evidence type="ECO:0000313" key="2">
    <source>
        <dbReference type="EMBL" id="CDY65920.1"/>
    </source>
</evidence>
<keyword evidence="1" id="KW-0812">Transmembrane</keyword>
<evidence type="ECO:0000313" key="3">
    <source>
        <dbReference type="Proteomes" id="UP000028999"/>
    </source>
</evidence>
<dbReference type="PaxDb" id="3708-A0A078JHE6"/>